<dbReference type="SMART" id="SM00471">
    <property type="entry name" value="HDc"/>
    <property type="match status" value="1"/>
</dbReference>
<gene>
    <name evidence="2" type="ORF">IAB31_09265</name>
</gene>
<evidence type="ECO:0000313" key="3">
    <source>
        <dbReference type="Proteomes" id="UP000886757"/>
    </source>
</evidence>
<dbReference type="CDD" id="cd00077">
    <property type="entry name" value="HDc"/>
    <property type="match status" value="1"/>
</dbReference>
<dbReference type="SUPFAM" id="SSF109604">
    <property type="entry name" value="HD-domain/PDEase-like"/>
    <property type="match status" value="1"/>
</dbReference>
<accession>A0A9D1ACZ2</accession>
<dbReference type="Gene3D" id="1.10.3210.10">
    <property type="entry name" value="Hypothetical protein af1432"/>
    <property type="match status" value="1"/>
</dbReference>
<proteinExistence type="predicted"/>
<evidence type="ECO:0000259" key="1">
    <source>
        <dbReference type="PROSITE" id="PS51831"/>
    </source>
</evidence>
<dbReference type="AlphaFoldDB" id="A0A9D1ACZ2"/>
<reference evidence="2" key="2">
    <citation type="journal article" date="2021" name="PeerJ">
        <title>Extensive microbial diversity within the chicken gut microbiome revealed by metagenomics and culture.</title>
        <authorList>
            <person name="Gilroy R."/>
            <person name="Ravi A."/>
            <person name="Getino M."/>
            <person name="Pursley I."/>
            <person name="Horton D.L."/>
            <person name="Alikhan N.F."/>
            <person name="Baker D."/>
            <person name="Gharbi K."/>
            <person name="Hall N."/>
            <person name="Watson M."/>
            <person name="Adriaenssens E.M."/>
            <person name="Foster-Nyarko E."/>
            <person name="Jarju S."/>
            <person name="Secka A."/>
            <person name="Antonio M."/>
            <person name="Oren A."/>
            <person name="Chaudhuri R.R."/>
            <person name="La Ragione R."/>
            <person name="Hildebrand F."/>
            <person name="Pallen M.J."/>
        </authorList>
    </citation>
    <scope>NUCLEOTIDE SEQUENCE</scope>
    <source>
        <strain evidence="2">ChiSjej4B22-8148</strain>
    </source>
</reference>
<dbReference type="PROSITE" id="PS51831">
    <property type="entry name" value="HD"/>
    <property type="match status" value="1"/>
</dbReference>
<reference evidence="2" key="1">
    <citation type="submission" date="2020-10" db="EMBL/GenBank/DDBJ databases">
        <authorList>
            <person name="Gilroy R."/>
        </authorList>
    </citation>
    <scope>NUCLEOTIDE SEQUENCE</scope>
    <source>
        <strain evidence="2">ChiSjej4B22-8148</strain>
    </source>
</reference>
<dbReference type="EMBL" id="DVGK01000107">
    <property type="protein sequence ID" value="HIR14095.1"/>
    <property type="molecule type" value="Genomic_DNA"/>
</dbReference>
<dbReference type="InterPro" id="IPR003607">
    <property type="entry name" value="HD/PDEase_dom"/>
</dbReference>
<dbReference type="InterPro" id="IPR006674">
    <property type="entry name" value="HD_domain"/>
</dbReference>
<comment type="caution">
    <text evidence="2">The sequence shown here is derived from an EMBL/GenBank/DDBJ whole genome shotgun (WGS) entry which is preliminary data.</text>
</comment>
<dbReference type="Proteomes" id="UP000886757">
    <property type="component" value="Unassembled WGS sequence"/>
</dbReference>
<protein>
    <submittedName>
        <fullName evidence="2">HD domain-containing protein</fullName>
    </submittedName>
</protein>
<feature type="domain" description="HD" evidence="1">
    <location>
        <begin position="28"/>
        <end position="148"/>
    </location>
</feature>
<organism evidence="2 3">
    <name type="scientific">Candidatus Choladousia intestinavium</name>
    <dbReference type="NCBI Taxonomy" id="2840727"/>
    <lineage>
        <taxon>Bacteria</taxon>
        <taxon>Bacillati</taxon>
        <taxon>Bacillota</taxon>
        <taxon>Clostridia</taxon>
        <taxon>Lachnospirales</taxon>
        <taxon>Lachnospiraceae</taxon>
        <taxon>Lachnospiraceae incertae sedis</taxon>
        <taxon>Candidatus Choladousia</taxon>
    </lineage>
</organism>
<evidence type="ECO:0000313" key="2">
    <source>
        <dbReference type="EMBL" id="HIR14095.1"/>
    </source>
</evidence>
<sequence>MIDVIRARAVFDAYLDQFDREDEKIKLKIVHTEGVIRCASEICSRMGLNEKDSRLAELIALLHDIGRFEQVKRFDSFEPSVMDHAAFGVDLLFGQEKMIRRFVEEETWDAVIRSAIARHSRYSLGEGLNSRELLHARLIRDADKLDNCRVKLEDKMEVLLGCSAREAGSQEISASTWEECMGEKSIHSANRKTKMDYWVSYVAYFYDIYFPESAEIILENHYPERIVERIPYSNPETGKKMRKLCGRVNDFLERKAKKLL</sequence>
<dbReference type="Pfam" id="PF01966">
    <property type="entry name" value="HD"/>
    <property type="match status" value="1"/>
</dbReference>
<name>A0A9D1ACZ2_9FIRM</name>